<comment type="caution">
    <text evidence="1">The sequence shown here is derived from an EMBL/GenBank/DDBJ whole genome shotgun (WGS) entry which is preliminary data.</text>
</comment>
<proteinExistence type="predicted"/>
<dbReference type="AlphaFoldDB" id="A0A409Y7W3"/>
<evidence type="ECO:0000313" key="2">
    <source>
        <dbReference type="Proteomes" id="UP000284842"/>
    </source>
</evidence>
<dbReference type="Proteomes" id="UP000284842">
    <property type="component" value="Unassembled WGS sequence"/>
</dbReference>
<dbReference type="OrthoDB" id="10574030at2759"/>
<evidence type="ECO:0000313" key="1">
    <source>
        <dbReference type="EMBL" id="PPQ99182.1"/>
    </source>
</evidence>
<accession>A0A409Y7W3</accession>
<dbReference type="InParanoid" id="A0A409Y7W3"/>
<dbReference type="EMBL" id="NHTK01001367">
    <property type="protein sequence ID" value="PPQ99182.1"/>
    <property type="molecule type" value="Genomic_DNA"/>
</dbReference>
<reference evidence="1 2" key="1">
    <citation type="journal article" date="2018" name="Evol. Lett.">
        <title>Horizontal gene cluster transfer increased hallucinogenic mushroom diversity.</title>
        <authorList>
            <person name="Reynolds H.T."/>
            <person name="Vijayakumar V."/>
            <person name="Gluck-Thaler E."/>
            <person name="Korotkin H.B."/>
            <person name="Matheny P.B."/>
            <person name="Slot J.C."/>
        </authorList>
    </citation>
    <scope>NUCLEOTIDE SEQUENCE [LARGE SCALE GENOMIC DNA]</scope>
    <source>
        <strain evidence="1 2">2629</strain>
    </source>
</reference>
<sequence length="127" mass="14351">MCHFRRVCRNYTCGHSVQMPDEEVVFFSTRSFQRIFMIRRLIAEGLTAASAPPTQPTASNRNASSSGIFSIVFSLKPMRFKLPTTVPGALEDPFKPVLLGPWAHSNGYQSPVLPYSVFRFLSAYIRF</sequence>
<keyword evidence="2" id="KW-1185">Reference proteome</keyword>
<protein>
    <submittedName>
        <fullName evidence="1">Uncharacterized protein</fullName>
    </submittedName>
</protein>
<name>A0A409Y7W3_9AGAR</name>
<gene>
    <name evidence="1" type="ORF">CVT24_009272</name>
</gene>
<organism evidence="1 2">
    <name type="scientific">Panaeolus cyanescens</name>
    <dbReference type="NCBI Taxonomy" id="181874"/>
    <lineage>
        <taxon>Eukaryota</taxon>
        <taxon>Fungi</taxon>
        <taxon>Dikarya</taxon>
        <taxon>Basidiomycota</taxon>
        <taxon>Agaricomycotina</taxon>
        <taxon>Agaricomycetes</taxon>
        <taxon>Agaricomycetidae</taxon>
        <taxon>Agaricales</taxon>
        <taxon>Agaricineae</taxon>
        <taxon>Galeropsidaceae</taxon>
        <taxon>Panaeolus</taxon>
    </lineage>
</organism>